<reference evidence="3 4" key="2">
    <citation type="submission" date="2024-07" db="EMBL/GenBank/DDBJ databases">
        <authorList>
            <person name="Akdeniz Z."/>
        </authorList>
    </citation>
    <scope>NUCLEOTIDE SEQUENCE [LARGE SCALE GENOMIC DNA]</scope>
</reference>
<dbReference type="Proteomes" id="UP001642409">
    <property type="component" value="Unassembled WGS sequence"/>
</dbReference>
<evidence type="ECO:0000313" key="3">
    <source>
        <dbReference type="EMBL" id="CAL6059356.1"/>
    </source>
</evidence>
<evidence type="ECO:0000313" key="4">
    <source>
        <dbReference type="Proteomes" id="UP001642409"/>
    </source>
</evidence>
<dbReference type="EMBL" id="CATOUU010000336">
    <property type="protein sequence ID" value="CAI9925130.1"/>
    <property type="molecule type" value="Genomic_DNA"/>
</dbReference>
<keyword evidence="4" id="KW-1185">Reference proteome</keyword>
<protein>
    <submittedName>
        <fullName evidence="3">Hypothetical_protein</fullName>
    </submittedName>
</protein>
<proteinExistence type="predicted"/>
<sequence>MDLTESQDSSIDNLDSDYNSQQNVYDSSDLLPDELRNQIQYNKLIVEINQMKDIEFLNNFDIEELDIYYCKKLFQSQITKKLRNLYYITVKSNVQMSFNYLISKHFVLVMSQNMKMEIVFFKVYHNLKNLKNSSYQVTEIQIYN</sequence>
<name>A0AA86NSB6_9EUKA</name>
<comment type="caution">
    <text evidence="2">The sequence shown here is derived from an EMBL/GenBank/DDBJ whole genome shotgun (WGS) entry which is preliminary data.</text>
</comment>
<gene>
    <name evidence="2" type="ORF">HINF_LOCUS12775</name>
    <name evidence="3" type="ORF">HINF_LOCUS48707</name>
</gene>
<feature type="region of interest" description="Disordered" evidence="1">
    <location>
        <begin position="1"/>
        <end position="20"/>
    </location>
</feature>
<evidence type="ECO:0000256" key="1">
    <source>
        <dbReference type="SAM" id="MobiDB-lite"/>
    </source>
</evidence>
<organism evidence="2">
    <name type="scientific">Hexamita inflata</name>
    <dbReference type="NCBI Taxonomy" id="28002"/>
    <lineage>
        <taxon>Eukaryota</taxon>
        <taxon>Metamonada</taxon>
        <taxon>Diplomonadida</taxon>
        <taxon>Hexamitidae</taxon>
        <taxon>Hexamitinae</taxon>
        <taxon>Hexamita</taxon>
    </lineage>
</organism>
<dbReference type="EMBL" id="CAXDID020000225">
    <property type="protein sequence ID" value="CAL6059356.1"/>
    <property type="molecule type" value="Genomic_DNA"/>
</dbReference>
<dbReference type="AlphaFoldDB" id="A0AA86NSB6"/>
<evidence type="ECO:0000313" key="2">
    <source>
        <dbReference type="EMBL" id="CAI9925130.1"/>
    </source>
</evidence>
<accession>A0AA86NSB6</accession>
<reference evidence="2" key="1">
    <citation type="submission" date="2023-06" db="EMBL/GenBank/DDBJ databases">
        <authorList>
            <person name="Kurt Z."/>
        </authorList>
    </citation>
    <scope>NUCLEOTIDE SEQUENCE</scope>
</reference>